<dbReference type="Proteomes" id="UP000613266">
    <property type="component" value="Unassembled WGS sequence"/>
</dbReference>
<dbReference type="Pfam" id="PF16137">
    <property type="entry name" value="DUF4845"/>
    <property type="match status" value="1"/>
</dbReference>
<dbReference type="EMBL" id="JAEDAK010000009">
    <property type="protein sequence ID" value="MBH9577982.1"/>
    <property type="molecule type" value="Genomic_DNA"/>
</dbReference>
<sequence length="118" mass="13248">MLRTPGTQRGVTLFGLLFWGIFLAFAGVVVAKVLPTLIEYWETKRAVTKVAQESPATVAAARVAFDRIKAVEYSIKLDPQELVITKENDKVRIKFAYDREIELGGPVYLVIKYQGQSE</sequence>
<gene>
    <name evidence="1" type="ORF">I7X39_13840</name>
</gene>
<dbReference type="InterPro" id="IPR032314">
    <property type="entry name" value="DUF4845"/>
</dbReference>
<dbReference type="AlphaFoldDB" id="A0A931NER5"/>
<accession>A0A931NER5</accession>
<keyword evidence="2" id="KW-1185">Reference proteome</keyword>
<proteinExistence type="predicted"/>
<comment type="caution">
    <text evidence="1">The sequence shown here is derived from an EMBL/GenBank/DDBJ whole genome shotgun (WGS) entry which is preliminary data.</text>
</comment>
<reference evidence="1" key="1">
    <citation type="submission" date="2020-12" db="EMBL/GenBank/DDBJ databases">
        <title>The genome sequence of Inhella sp. 1Y17.</title>
        <authorList>
            <person name="Liu Y."/>
        </authorList>
    </citation>
    <scope>NUCLEOTIDE SEQUENCE</scope>
    <source>
        <strain evidence="1">1Y17</strain>
    </source>
</reference>
<name>A0A931NER5_9BURK</name>
<evidence type="ECO:0000313" key="1">
    <source>
        <dbReference type="EMBL" id="MBH9577982.1"/>
    </source>
</evidence>
<organism evidence="1 2">
    <name type="scientific">Inhella proteolytica</name>
    <dbReference type="NCBI Taxonomy" id="2795029"/>
    <lineage>
        <taxon>Bacteria</taxon>
        <taxon>Pseudomonadati</taxon>
        <taxon>Pseudomonadota</taxon>
        <taxon>Betaproteobacteria</taxon>
        <taxon>Burkholderiales</taxon>
        <taxon>Sphaerotilaceae</taxon>
        <taxon>Inhella</taxon>
    </lineage>
</organism>
<protein>
    <submittedName>
        <fullName evidence="1">DUF4845 domain-containing protein</fullName>
    </submittedName>
</protein>
<evidence type="ECO:0000313" key="2">
    <source>
        <dbReference type="Proteomes" id="UP000613266"/>
    </source>
</evidence>
<dbReference type="RefSeq" id="WP_198111755.1">
    <property type="nucleotide sequence ID" value="NZ_JAEDAK010000009.1"/>
</dbReference>